<dbReference type="RefSeq" id="XP_067546332.1">
    <property type="nucleotide sequence ID" value="XM_067693963.1"/>
</dbReference>
<keyword evidence="5" id="KW-0862">Zinc</keyword>
<comment type="similarity">
    <text evidence="1 7">Belongs to the VPS36 family.</text>
</comment>
<dbReference type="Pfam" id="PF04157">
    <property type="entry name" value="EAP30"/>
    <property type="match status" value="1"/>
</dbReference>
<dbReference type="Gene3D" id="2.30.30.380">
    <property type="entry name" value="Zn-finger domain of Sec23/24"/>
    <property type="match status" value="1"/>
</dbReference>
<dbReference type="GO" id="GO:0032266">
    <property type="term" value="F:phosphatidylinositol-3-phosphate binding"/>
    <property type="evidence" value="ECO:0007669"/>
    <property type="project" value="UniProtKB-UniRule"/>
</dbReference>
<dbReference type="InterPro" id="IPR011993">
    <property type="entry name" value="PH-like_dom_sf"/>
</dbReference>
<dbReference type="EMBL" id="JAEOAQ010000007">
    <property type="protein sequence ID" value="KAG5417216.1"/>
    <property type="molecule type" value="Genomic_DNA"/>
</dbReference>
<proteinExistence type="inferred from homology"/>
<dbReference type="PROSITE" id="PS51495">
    <property type="entry name" value="GLUE"/>
    <property type="match status" value="1"/>
</dbReference>
<keyword evidence="2 7" id="KW-0813">Transport</keyword>
<dbReference type="InterPro" id="IPR040608">
    <property type="entry name" value="Snf8/Vps36"/>
</dbReference>
<dbReference type="AlphaFoldDB" id="A0A8H8DAZ2"/>
<keyword evidence="3" id="KW-0479">Metal-binding</keyword>
<dbReference type="InterPro" id="IPR021648">
    <property type="entry name" value="GLUE_dom"/>
</dbReference>
<sequence length="647" mass="73200">MSWLRIWQRIKVNRSDRPILEDGEFNVYIKDKVGLYQGKQKIILHQDGRLYLTNKRIIYLDNNNVENCISVNIDQLTSAELIERFLRSSPKVKLYIKVESQAEGKTNSQSVTGFDWVCKICSFKNHVSGIVHADMEAPKCIACGVPNKNFMQDVRAQSEKGAVMERSETSLLSQDISDTSPSPANSTPEPVSSSTPRVVSTGQCPTCTFINHKSLKYCELCGTDLKSSTQEINQAMNEISIESNPLNLKLEGEEQYSSGLPYIKISFRKGGESQFFQEVATLIDEIKWENLRKKGGVNQNGKKLETPKETVKTSGAGIHALEAFGEQQRKANEKILSSSLDDLEQLMFKFEDLVKLSTSFKRILASNDSTSIKSIPPLSINRSSKLYHSELSRHMSEYLTNLVLTKRSSMITLPDLFAQYNRFLVKCSGFGTELVDVTDFMKSVDMFENLNLPVVSNKYEKSGLVVVRPRSHVHTYSEFIVEFLKSQEHRYKRSLIRTELIDDDDDDNNDTLNHEDGCYGATVSEISHTLNWSYSVTMEELDKAIESGQVVVDQSISGTFYYINKFAKTFEWDDSAEVQQIKDEVVEEQKQITDNLKSEYENSQVSNLLNLHADYEFGVVSDQSKVAENRTAPTVSQSLNGLEGLEF</sequence>
<protein>
    <recommendedName>
        <fullName evidence="7">Vacuolar protein-sorting-associated protein 36</fullName>
    </recommendedName>
    <alternativeName>
        <fullName evidence="7">ESCRT-II complex subunit VPS36</fullName>
    </alternativeName>
</protein>
<feature type="region of interest" description="Disordered" evidence="8">
    <location>
        <begin position="157"/>
        <end position="200"/>
    </location>
</feature>
<gene>
    <name evidence="10" type="ORF">I9W82_004849</name>
</gene>
<keyword evidence="11" id="KW-1185">Reference proteome</keyword>
<feature type="compositionally biased region" description="Basic and acidic residues" evidence="8">
    <location>
        <begin position="157"/>
        <end position="168"/>
    </location>
</feature>
<evidence type="ECO:0000256" key="6">
    <source>
        <dbReference type="ARBA" id="ARBA00022927"/>
    </source>
</evidence>
<evidence type="ECO:0000313" key="11">
    <source>
        <dbReference type="Proteomes" id="UP000669133"/>
    </source>
</evidence>
<accession>A0A8H8DAZ2</accession>
<evidence type="ECO:0000256" key="1">
    <source>
        <dbReference type="ARBA" id="ARBA00009697"/>
    </source>
</evidence>
<comment type="function">
    <text evidence="7">Component of the ESCRT-II complex (endosomal sorting complex required for transport II), which is required for multivesicular body (MVB) formation and sorting of endosomal cargo proteins into MVBs.</text>
</comment>
<dbReference type="PANTHER" id="PTHR13128:SF12">
    <property type="entry name" value="VACUOLAR PROTEIN-SORTING-ASSOCIATED PROTEIN 36"/>
    <property type="match status" value="1"/>
</dbReference>
<dbReference type="OrthoDB" id="271448at2759"/>
<dbReference type="SUPFAM" id="SSF50729">
    <property type="entry name" value="PH domain-like"/>
    <property type="match status" value="2"/>
</dbReference>
<dbReference type="SUPFAM" id="SSF46785">
    <property type="entry name" value="Winged helix' DNA-binding domain"/>
    <property type="match status" value="1"/>
</dbReference>
<evidence type="ECO:0000313" key="10">
    <source>
        <dbReference type="EMBL" id="KAG5417216.1"/>
    </source>
</evidence>
<dbReference type="Proteomes" id="UP000669133">
    <property type="component" value="Unassembled WGS sequence"/>
</dbReference>
<dbReference type="Pfam" id="PF16988">
    <property type="entry name" value="Vps36-NZF-N"/>
    <property type="match status" value="1"/>
</dbReference>
<dbReference type="InterPro" id="IPR037855">
    <property type="entry name" value="Vps36"/>
</dbReference>
<keyword evidence="7" id="KW-0963">Cytoplasm</keyword>
<dbReference type="GO" id="GO:0000814">
    <property type="term" value="C:ESCRT II complex"/>
    <property type="evidence" value="ECO:0007669"/>
    <property type="project" value="UniProtKB-UniRule"/>
</dbReference>
<comment type="caution">
    <text evidence="10">The sequence shown here is derived from an EMBL/GenBank/DDBJ whole genome shotgun (WGS) entry which is preliminary data.</text>
</comment>
<evidence type="ECO:0000259" key="9">
    <source>
        <dbReference type="PROSITE" id="PS51495"/>
    </source>
</evidence>
<dbReference type="SMART" id="SM00547">
    <property type="entry name" value="ZnF_RBZ"/>
    <property type="match status" value="2"/>
</dbReference>
<dbReference type="GeneID" id="93653478"/>
<evidence type="ECO:0000256" key="7">
    <source>
        <dbReference type="RuleBase" id="RU367095"/>
    </source>
</evidence>
<dbReference type="GO" id="GO:0043328">
    <property type="term" value="P:protein transport to vacuole involved in ubiquitin-dependent protein catabolic process via the multivesicular body sorting pathway"/>
    <property type="evidence" value="ECO:0007669"/>
    <property type="project" value="UniProtKB-UniRule"/>
</dbReference>
<dbReference type="Gene3D" id="2.30.29.30">
    <property type="entry name" value="Pleckstrin-homology domain (PH domain)/Phosphotyrosine-binding domain (PTB)"/>
    <property type="match status" value="1"/>
</dbReference>
<organism evidence="10 11">
    <name type="scientific">Candida metapsilosis</name>
    <dbReference type="NCBI Taxonomy" id="273372"/>
    <lineage>
        <taxon>Eukaryota</taxon>
        <taxon>Fungi</taxon>
        <taxon>Dikarya</taxon>
        <taxon>Ascomycota</taxon>
        <taxon>Saccharomycotina</taxon>
        <taxon>Pichiomycetes</taxon>
        <taxon>Debaryomycetaceae</taxon>
        <taxon>Candida/Lodderomyces clade</taxon>
        <taxon>Candida</taxon>
    </lineage>
</organism>
<feature type="compositionally biased region" description="Polar residues" evidence="8">
    <location>
        <begin position="169"/>
        <end position="185"/>
    </location>
</feature>
<dbReference type="InterPro" id="IPR001876">
    <property type="entry name" value="Znf_RanBP2"/>
</dbReference>
<evidence type="ECO:0000256" key="3">
    <source>
        <dbReference type="ARBA" id="ARBA00022723"/>
    </source>
</evidence>
<dbReference type="GO" id="GO:0031902">
    <property type="term" value="C:late endosome membrane"/>
    <property type="evidence" value="ECO:0007669"/>
    <property type="project" value="UniProtKB-UniRule"/>
</dbReference>
<keyword evidence="7" id="KW-0967">Endosome</keyword>
<reference evidence="10 11" key="1">
    <citation type="submission" date="2020-12" db="EMBL/GenBank/DDBJ databases">
        <title>Effect of drift, selection, and recombination on the evolution of hybrid genomes in Candida yeast pathogens.</title>
        <authorList>
            <person name="Mixao V."/>
            <person name="Ksiezopolska E."/>
            <person name="Saus E."/>
            <person name="Boekhout T."/>
            <person name="Gacser A."/>
            <person name="Gabaldon T."/>
        </authorList>
    </citation>
    <scope>NUCLEOTIDE SEQUENCE [LARGE SCALE GENOMIC DNA]</scope>
    <source>
        <strain evidence="10 11">BP57</strain>
    </source>
</reference>
<dbReference type="InterPro" id="IPR036390">
    <property type="entry name" value="WH_DNA-bd_sf"/>
</dbReference>
<comment type="subcellular location">
    <subcellularLocation>
        <location evidence="7">Cytoplasm</location>
    </subcellularLocation>
    <subcellularLocation>
        <location evidence="7">Endosome</location>
    </subcellularLocation>
</comment>
<evidence type="ECO:0000256" key="2">
    <source>
        <dbReference type="ARBA" id="ARBA00022448"/>
    </source>
</evidence>
<dbReference type="Pfam" id="PF11605">
    <property type="entry name" value="Vps36_ESCRT-II"/>
    <property type="match status" value="1"/>
</dbReference>
<dbReference type="GO" id="GO:0008270">
    <property type="term" value="F:zinc ion binding"/>
    <property type="evidence" value="ECO:0007669"/>
    <property type="project" value="UniProtKB-KW"/>
</dbReference>
<name>A0A8H8DAZ2_9ASCO</name>
<dbReference type="PANTHER" id="PTHR13128">
    <property type="entry name" value="VACUOLAR PROTEIN-SORTING-ASSOCIATED PROTEIN 36"/>
    <property type="match status" value="1"/>
</dbReference>
<evidence type="ECO:0000256" key="5">
    <source>
        <dbReference type="ARBA" id="ARBA00022833"/>
    </source>
</evidence>
<evidence type="ECO:0000256" key="8">
    <source>
        <dbReference type="SAM" id="MobiDB-lite"/>
    </source>
</evidence>
<comment type="subunit">
    <text evidence="7">Component of the endosomal sorting complex required for transport II (ESCRT-II).</text>
</comment>
<keyword evidence="4" id="KW-0863">Zinc-finger</keyword>
<dbReference type="InterPro" id="IPR031558">
    <property type="entry name" value="Vps36-NZF-N"/>
</dbReference>
<feature type="compositionally biased region" description="Low complexity" evidence="8">
    <location>
        <begin position="186"/>
        <end position="200"/>
    </location>
</feature>
<feature type="domain" description="GLUE N-terminal" evidence="9">
    <location>
        <begin position="10"/>
        <end position="295"/>
    </location>
</feature>
<dbReference type="InterPro" id="IPR036388">
    <property type="entry name" value="WH-like_DNA-bd_sf"/>
</dbReference>
<evidence type="ECO:0000256" key="4">
    <source>
        <dbReference type="ARBA" id="ARBA00022771"/>
    </source>
</evidence>
<keyword evidence="6 7" id="KW-0653">Protein transport</keyword>
<dbReference type="Gene3D" id="1.10.10.10">
    <property type="entry name" value="Winged helix-like DNA-binding domain superfamily/Winged helix DNA-binding domain"/>
    <property type="match status" value="2"/>
</dbReference>
<dbReference type="GO" id="GO:0043130">
    <property type="term" value="F:ubiquitin binding"/>
    <property type="evidence" value="ECO:0007669"/>
    <property type="project" value="UniProtKB-UniRule"/>
</dbReference>